<dbReference type="GO" id="GO:0005102">
    <property type="term" value="F:signaling receptor binding"/>
    <property type="evidence" value="ECO:0007669"/>
    <property type="project" value="InterPro"/>
</dbReference>
<dbReference type="InterPro" id="IPR041587">
    <property type="entry name" value="Cry_V"/>
</dbReference>
<evidence type="ECO:0000256" key="3">
    <source>
        <dbReference type="ARBA" id="ARBA00022969"/>
    </source>
</evidence>
<dbReference type="SUPFAM" id="SSF51096">
    <property type="entry name" value="delta-Endotoxin (insectocide), middle domain"/>
    <property type="match status" value="1"/>
</dbReference>
<evidence type="ECO:0000259" key="7">
    <source>
        <dbReference type="Pfam" id="PF00555"/>
    </source>
</evidence>
<keyword evidence="10" id="KW-0614">Plasmid</keyword>
<dbReference type="GO" id="GO:0001907">
    <property type="term" value="P:symbiont-mediated killing of host cell"/>
    <property type="evidence" value="ECO:0007669"/>
    <property type="project" value="InterPro"/>
</dbReference>
<evidence type="ECO:0000313" key="10">
    <source>
        <dbReference type="EMBL" id="ADU03202.1"/>
    </source>
</evidence>
<dbReference type="GO" id="GO:0016740">
    <property type="term" value="F:transferase activity"/>
    <property type="evidence" value="ECO:0007669"/>
    <property type="project" value="UniProtKB-KW"/>
</dbReference>
<dbReference type="InterPro" id="IPR038979">
    <property type="entry name" value="Pest_crys"/>
</dbReference>
<feature type="domain" description="Pesticidal crystal protein" evidence="7">
    <location>
        <begin position="420"/>
        <end position="606"/>
    </location>
</feature>
<dbReference type="GO" id="GO:0030435">
    <property type="term" value="P:sporulation resulting in formation of a cellular spore"/>
    <property type="evidence" value="ECO:0007669"/>
    <property type="project" value="UniProtKB-KW"/>
</dbReference>
<dbReference type="InterPro" id="IPR001178">
    <property type="entry name" value="Pest_cryst_dom_II"/>
</dbReference>
<reference evidence="10" key="1">
    <citation type="journal article" date="2010" name="J. Biol. Chem.">
        <title>Genome-wide Screening Reveals the Genetic Determinants of an Antibiotic Insecticide in Bacillus thuringiensis.</title>
        <authorList>
            <person name="Liu X.Y."/>
            <person name="Ruan L.F."/>
            <person name="Hu Z.F."/>
            <person name="Peng D.H."/>
            <person name="Cao S.Y."/>
            <person name="Yu Z.N."/>
            <person name="Liu Y."/>
            <person name="Zheng J.S."/>
            <person name="Sun M."/>
        </authorList>
    </citation>
    <scope>NUCLEOTIDE SEQUENCE</scope>
    <source>
        <strain evidence="10">CT-43</strain>
        <plasmid evidence="10">pBMB0558</plasmid>
    </source>
</reference>
<sequence>MIRYNAKHETLDVPGTESLWPLSVESPIGRCGEPNRCAPHFEWNPDLDCSCRDGEKCAHHSHHFSLDIDVGCTDLHENLGVWVVFKIKTQEGHARLGNLEFIEEKPLLGEALSRVKRAEKKWRDKREKLQLETKRVYTEAKEAVDALFVDSQYDRLQADTNIGMDLLPDARIEDSLCIAEGNNIDPFVSASTVQTGINIAGRILGVLGVPFAGQLASFYSFLVGELWPRGRDQWEIFLEHVEQLINQQITENARNTALARLQGLGDSFRAYQQSLEDWLENRDDARTRSVLYTQYIALELDFLNAMPLFAIRNQEVPLLMVYAQAANLHLLLLRDASLFGSEFGLTSQEIQRYYERQVERTRDYSDYCVEWYNTGLNSLRGTNAASWVRYNQFRRDLTLGVLDLVALFPSYDTRTYPINTSAQLTREVYTDAIGATGVNMASMNWYNNNAPSFSAIEAAAIRSPHLLDFLEQLTIFSASSRWSNTRHMTYWRGHTIQSRPIGGGLNTSTHGATNTSINPVTLRFASRDVYRTESYAGVLLWGIYLEPIHGVPTVRFNFTNPQNISDRGTANYSQPYESPGLQLKDSETELPPETTERPNYESYSHRYLI</sequence>
<keyword evidence="4" id="KW-0843">Virulence</keyword>
<evidence type="ECO:0000256" key="6">
    <source>
        <dbReference type="SAM" id="MobiDB-lite"/>
    </source>
</evidence>
<evidence type="ECO:0000256" key="5">
    <source>
        <dbReference type="ARBA" id="ARBA00029653"/>
    </source>
</evidence>
<dbReference type="PANTHER" id="PTHR37003">
    <property type="entry name" value="ENDOTOXIN_N DOMAIN-CONTAINING PROTEIN-RELATED"/>
    <property type="match status" value="1"/>
</dbReference>
<dbReference type="InterPro" id="IPR036399">
    <property type="entry name" value="Pest_cryst_cen_dom_sf"/>
</dbReference>
<dbReference type="GO" id="GO:0090729">
    <property type="term" value="F:toxin activity"/>
    <property type="evidence" value="ECO:0007669"/>
    <property type="project" value="UniProtKB-KW"/>
</dbReference>
<evidence type="ECO:0000256" key="2">
    <source>
        <dbReference type="ARBA" id="ARBA00022656"/>
    </source>
</evidence>
<keyword evidence="3" id="KW-0749">Sporulation</keyword>
<dbReference type="Pfam" id="PF17997">
    <property type="entry name" value="Cry1Ac_D5"/>
    <property type="match status" value="1"/>
</dbReference>
<geneLocation type="plasmid" evidence="10">
    <name>pBMB0558</name>
</geneLocation>
<dbReference type="Pfam" id="PF00555">
    <property type="entry name" value="Endotoxin_M"/>
    <property type="match status" value="1"/>
</dbReference>
<comment type="similarity">
    <text evidence="1">Belongs to the delta endotoxin family.</text>
</comment>
<dbReference type="Pfam" id="PF03945">
    <property type="entry name" value="Endotoxin_N"/>
    <property type="match status" value="1"/>
</dbReference>
<evidence type="ECO:0000256" key="1">
    <source>
        <dbReference type="ARBA" id="ARBA00007819"/>
    </source>
</evidence>
<evidence type="ECO:0000259" key="9">
    <source>
        <dbReference type="Pfam" id="PF17997"/>
    </source>
</evidence>
<feature type="compositionally biased region" description="Polar residues" evidence="6">
    <location>
        <begin position="566"/>
        <end position="576"/>
    </location>
</feature>
<dbReference type="InterPro" id="IPR005639">
    <property type="entry name" value="Pest_crys_dom_I"/>
</dbReference>
<evidence type="ECO:0000256" key="4">
    <source>
        <dbReference type="ARBA" id="ARBA00023026"/>
    </source>
</evidence>
<dbReference type="SUPFAM" id="SSF56849">
    <property type="entry name" value="delta-Endotoxin (insectocide), N-terminal domain"/>
    <property type="match status" value="1"/>
</dbReference>
<evidence type="ECO:0000259" key="8">
    <source>
        <dbReference type="Pfam" id="PF03945"/>
    </source>
</evidence>
<feature type="region of interest" description="Disordered" evidence="6">
    <location>
        <begin position="566"/>
        <end position="609"/>
    </location>
</feature>
<dbReference type="AlphaFoldDB" id="E7CGR3"/>
<proteinExistence type="inferred from homology"/>
<protein>
    <recommendedName>
        <fullName evidence="5">Crystaline entomocidal protoxin</fullName>
    </recommendedName>
</protein>
<feature type="domain" description="Pesticidal crystal protein Cry" evidence="9">
    <location>
        <begin position="49"/>
        <end position="104"/>
    </location>
</feature>
<feature type="domain" description="Pesticidal crystal protein" evidence="8">
    <location>
        <begin position="230"/>
        <end position="412"/>
    </location>
</feature>
<dbReference type="InterPro" id="IPR036716">
    <property type="entry name" value="Pest_crys_N_sf"/>
</dbReference>
<accession>E7CGR3</accession>
<keyword evidence="2" id="KW-0800">Toxin</keyword>
<gene>
    <name evidence="10" type="ORF">pBMB0558_00700</name>
</gene>
<dbReference type="EMBL" id="HM037272">
    <property type="protein sequence ID" value="ADU03202.1"/>
    <property type="molecule type" value="Genomic_DNA"/>
</dbReference>
<organism evidence="10">
    <name type="scientific">Bacillus thuringiensis serovar chinensis CT-43</name>
    <dbReference type="NCBI Taxonomy" id="541229"/>
    <lineage>
        <taxon>Bacteria</taxon>
        <taxon>Bacillati</taxon>
        <taxon>Bacillota</taxon>
        <taxon>Bacilli</taxon>
        <taxon>Bacillales</taxon>
        <taxon>Bacillaceae</taxon>
        <taxon>Bacillus</taxon>
        <taxon>Bacillus cereus group</taxon>
    </lineage>
</organism>
<dbReference type="Gene3D" id="1.20.190.10">
    <property type="entry name" value="Pesticidal crystal protein, N-terminal domain"/>
    <property type="match status" value="1"/>
</dbReference>
<name>E7CGR3_BACTU</name>
<keyword evidence="10" id="KW-0808">Transferase</keyword>
<dbReference type="PANTHER" id="PTHR37003:SF2">
    <property type="entry name" value="PESTICIDAL CRYSTAL PROTEIN N-TERMINAL DOMAIN-CONTAINING PROTEIN"/>
    <property type="match status" value="1"/>
</dbReference>
<dbReference type="Gene3D" id="2.100.10.10">
    <property type="entry name" value="Pesticidal crystal protein, central domain"/>
    <property type="match status" value="1"/>
</dbReference>